<feature type="region of interest" description="Disordered" evidence="4">
    <location>
        <begin position="301"/>
        <end position="328"/>
    </location>
</feature>
<comment type="caution">
    <text evidence="6">The sequence shown here is derived from an EMBL/GenBank/DDBJ whole genome shotgun (WGS) entry which is preliminary data.</text>
</comment>
<dbReference type="Pfam" id="PF00428">
    <property type="entry name" value="Ribosomal_60s"/>
    <property type="match status" value="1"/>
</dbReference>
<dbReference type="InterPro" id="IPR043141">
    <property type="entry name" value="Ribosomal_uL10-like_sf"/>
</dbReference>
<evidence type="ECO:0000256" key="4">
    <source>
        <dbReference type="SAM" id="MobiDB-lite"/>
    </source>
</evidence>
<keyword evidence="7" id="KW-1185">Reference proteome</keyword>
<dbReference type="InterPro" id="IPR001790">
    <property type="entry name" value="Ribosomal_uL10"/>
</dbReference>
<evidence type="ECO:0000256" key="1">
    <source>
        <dbReference type="ARBA" id="ARBA00008889"/>
    </source>
</evidence>
<dbReference type="GO" id="GO:0022625">
    <property type="term" value="C:cytosolic large ribosomal subunit"/>
    <property type="evidence" value="ECO:0007669"/>
    <property type="project" value="TreeGrafter"/>
</dbReference>
<dbReference type="OrthoDB" id="10259902at2759"/>
<dbReference type="PANTHER" id="PTHR45699">
    <property type="entry name" value="60S ACIDIC RIBOSOMAL PROTEIN P0"/>
    <property type="match status" value="1"/>
</dbReference>
<dbReference type="InterPro" id="IPR030670">
    <property type="entry name" value="uL10_eukaryotes"/>
</dbReference>
<dbReference type="GO" id="GO:0070180">
    <property type="term" value="F:large ribosomal subunit rRNA binding"/>
    <property type="evidence" value="ECO:0007669"/>
    <property type="project" value="TreeGrafter"/>
</dbReference>
<reference evidence="6 7" key="1">
    <citation type="journal article" date="2018" name="Mol. Biol. Evol.">
        <title>Analysis of the draft genome of the red seaweed Gracilariopsis chorda provides insights into genome size evolution in Rhodophyta.</title>
        <authorList>
            <person name="Lee J."/>
            <person name="Yang E.C."/>
            <person name="Graf L."/>
            <person name="Yang J.H."/>
            <person name="Qiu H."/>
            <person name="Zel Zion U."/>
            <person name="Chan C.X."/>
            <person name="Stephens T.G."/>
            <person name="Weber A.P.M."/>
            <person name="Boo G.H."/>
            <person name="Boo S.M."/>
            <person name="Kim K.M."/>
            <person name="Shin Y."/>
            <person name="Jung M."/>
            <person name="Lee S.J."/>
            <person name="Yim H.S."/>
            <person name="Lee J.H."/>
            <person name="Bhattacharya D."/>
            <person name="Yoon H.S."/>
        </authorList>
    </citation>
    <scope>NUCLEOTIDE SEQUENCE [LARGE SCALE GENOMIC DNA]</scope>
    <source>
        <strain evidence="6 7">SKKU-2015</strain>
        <tissue evidence="6">Whole body</tissue>
    </source>
</reference>
<dbReference type="Pfam" id="PF00466">
    <property type="entry name" value="Ribosomal_L10"/>
    <property type="match status" value="1"/>
</dbReference>
<dbReference type="InterPro" id="IPR040637">
    <property type="entry name" value="Ribosomal_uL10-like_insert"/>
</dbReference>
<dbReference type="Gene3D" id="3.30.70.1730">
    <property type="match status" value="1"/>
</dbReference>
<protein>
    <submittedName>
        <fullName evidence="6">60S acidic ribosomal protein P0</fullName>
    </submittedName>
</protein>
<evidence type="ECO:0000313" key="7">
    <source>
        <dbReference type="Proteomes" id="UP000247409"/>
    </source>
</evidence>
<dbReference type="GO" id="GO:0000027">
    <property type="term" value="P:ribosomal large subunit assembly"/>
    <property type="evidence" value="ECO:0007669"/>
    <property type="project" value="TreeGrafter"/>
</dbReference>
<dbReference type="GO" id="GO:0002181">
    <property type="term" value="P:cytoplasmic translation"/>
    <property type="evidence" value="ECO:0007669"/>
    <property type="project" value="TreeGrafter"/>
</dbReference>
<name>A0A2V3J3G6_9FLOR</name>
<evidence type="ECO:0000259" key="5">
    <source>
        <dbReference type="Pfam" id="PF17777"/>
    </source>
</evidence>
<sequence length="328" mass="35849">MPALVAPPKDEVEEEVKPKMLKKMAYFKHLQGAFDEYDQAFIVNADNVGSKQMQEIRIMTREDCLLVFGKNTQMRKAILEKAEENPDLKPLVDHLKGNIGFVFTKGELKEVRDRIISNKVPAPARAGAIAQLGVTIPAGLTGMEPTQTTFFQALNIPTKISRGQIEIMNNVELFKEGEKVTPSQVALLTKMNIRPFSYGLVFKQVYDKGSLYSPDVLDITEDRLKQSVLSGIAKIAAVSLAIGRPTRASVPHSMMNGLKNLVAVSLATDYTIKAAEKIKAILDDPEALAAMAAAAAAPAADSGAAAAAEPEEEEEEEEEEEIEFDLFD</sequence>
<dbReference type="EMBL" id="NBIV01000013">
    <property type="protein sequence ID" value="PXF48537.1"/>
    <property type="molecule type" value="Genomic_DNA"/>
</dbReference>
<dbReference type="InterPro" id="IPR050323">
    <property type="entry name" value="Ribosomal_protein_uL10"/>
</dbReference>
<keyword evidence="2 6" id="KW-0689">Ribosomal protein</keyword>
<evidence type="ECO:0000313" key="6">
    <source>
        <dbReference type="EMBL" id="PXF48537.1"/>
    </source>
</evidence>
<comment type="similarity">
    <text evidence="1">Belongs to the universal ribosomal protein uL10 family.</text>
</comment>
<dbReference type="FunFam" id="3.90.105.20:FF:000001">
    <property type="entry name" value="60S acidic ribosomal protein P0"/>
    <property type="match status" value="1"/>
</dbReference>
<evidence type="ECO:0000256" key="3">
    <source>
        <dbReference type="ARBA" id="ARBA00023274"/>
    </source>
</evidence>
<accession>A0A2V3J3G6</accession>
<organism evidence="6 7">
    <name type="scientific">Gracilariopsis chorda</name>
    <dbReference type="NCBI Taxonomy" id="448386"/>
    <lineage>
        <taxon>Eukaryota</taxon>
        <taxon>Rhodophyta</taxon>
        <taxon>Florideophyceae</taxon>
        <taxon>Rhodymeniophycidae</taxon>
        <taxon>Gracilariales</taxon>
        <taxon>Gracilariaceae</taxon>
        <taxon>Gracilariopsis</taxon>
    </lineage>
</organism>
<evidence type="ECO:0000256" key="2">
    <source>
        <dbReference type="ARBA" id="ARBA00022980"/>
    </source>
</evidence>
<gene>
    <name evidence="6" type="ORF">BWQ96_01706</name>
</gene>
<dbReference type="CDD" id="cd05795">
    <property type="entry name" value="Ribosomal_P0_L10e"/>
    <property type="match status" value="1"/>
</dbReference>
<dbReference type="PANTHER" id="PTHR45699:SF3">
    <property type="entry name" value="LARGE RIBOSOMAL SUBUNIT PROTEIN UL10"/>
    <property type="match status" value="1"/>
</dbReference>
<dbReference type="Gene3D" id="3.90.105.20">
    <property type="match status" value="1"/>
</dbReference>
<feature type="compositionally biased region" description="Acidic residues" evidence="4">
    <location>
        <begin position="309"/>
        <end position="328"/>
    </location>
</feature>
<proteinExistence type="inferred from homology"/>
<dbReference type="Pfam" id="PF17777">
    <property type="entry name" value="RL10P_insert"/>
    <property type="match status" value="1"/>
</dbReference>
<dbReference type="GO" id="GO:0003735">
    <property type="term" value="F:structural constituent of ribosome"/>
    <property type="evidence" value="ECO:0007669"/>
    <property type="project" value="TreeGrafter"/>
</dbReference>
<keyword evidence="3" id="KW-0687">Ribonucleoprotein</keyword>
<dbReference type="SUPFAM" id="SSF160369">
    <property type="entry name" value="Ribosomal protein L10-like"/>
    <property type="match status" value="1"/>
</dbReference>
<dbReference type="AlphaFoldDB" id="A0A2V3J3G6"/>
<feature type="domain" description="Large ribosomal subunit protein uL10-like insertion" evidence="5">
    <location>
        <begin position="124"/>
        <end position="193"/>
    </location>
</feature>
<dbReference type="STRING" id="448386.A0A2V3J3G6"/>
<dbReference type="InterPro" id="IPR043164">
    <property type="entry name" value="Ribosomal_uL10-like_insert_sf"/>
</dbReference>
<dbReference type="PIRSF" id="PIRSF039087">
    <property type="entry name" value="L10E"/>
    <property type="match status" value="1"/>
</dbReference>
<dbReference type="Proteomes" id="UP000247409">
    <property type="component" value="Unassembled WGS sequence"/>
</dbReference>